<organism evidence="8 9">
    <name type="scientific">Microvirga tunisiensis</name>
    <dbReference type="NCBI Taxonomy" id="2108360"/>
    <lineage>
        <taxon>Bacteria</taxon>
        <taxon>Pseudomonadati</taxon>
        <taxon>Pseudomonadota</taxon>
        <taxon>Alphaproteobacteria</taxon>
        <taxon>Hyphomicrobiales</taxon>
        <taxon>Methylobacteriaceae</taxon>
        <taxon>Microvirga</taxon>
    </lineage>
</organism>
<dbReference type="InterPro" id="IPR006158">
    <property type="entry name" value="Cobalamin-bd"/>
</dbReference>
<dbReference type="InterPro" id="IPR058240">
    <property type="entry name" value="rSAM_sf"/>
</dbReference>
<evidence type="ECO:0000256" key="1">
    <source>
        <dbReference type="ARBA" id="ARBA00001966"/>
    </source>
</evidence>
<dbReference type="AlphaFoldDB" id="A0A5N7MRN8"/>
<dbReference type="Pfam" id="PF02310">
    <property type="entry name" value="B12-binding"/>
    <property type="match status" value="1"/>
</dbReference>
<dbReference type="GO" id="GO:0005829">
    <property type="term" value="C:cytosol"/>
    <property type="evidence" value="ECO:0007669"/>
    <property type="project" value="TreeGrafter"/>
</dbReference>
<dbReference type="PANTHER" id="PTHR43409">
    <property type="entry name" value="ANAEROBIC MAGNESIUM-PROTOPORPHYRIN IX MONOMETHYL ESTER CYCLASE-RELATED"/>
    <property type="match status" value="1"/>
</dbReference>
<keyword evidence="4" id="KW-0408">Iron</keyword>
<dbReference type="SFLD" id="SFLDG01082">
    <property type="entry name" value="B12-binding_domain_containing"/>
    <property type="match status" value="1"/>
</dbReference>
<gene>
    <name evidence="8" type="ORF">FS320_32210</name>
</gene>
<dbReference type="Gene3D" id="3.40.50.280">
    <property type="entry name" value="Cobalamin-binding domain"/>
    <property type="match status" value="1"/>
</dbReference>
<keyword evidence="9" id="KW-1185">Reference proteome</keyword>
<evidence type="ECO:0000256" key="2">
    <source>
        <dbReference type="ARBA" id="ARBA00022691"/>
    </source>
</evidence>
<dbReference type="PROSITE" id="PS51918">
    <property type="entry name" value="RADICAL_SAM"/>
    <property type="match status" value="1"/>
</dbReference>
<evidence type="ECO:0000256" key="5">
    <source>
        <dbReference type="ARBA" id="ARBA00023014"/>
    </source>
</evidence>
<protein>
    <submittedName>
        <fullName evidence="8">DUF4070 domain-containing protein</fullName>
    </submittedName>
</protein>
<dbReference type="EMBL" id="VOSK01000251">
    <property type="protein sequence ID" value="MPR29623.1"/>
    <property type="molecule type" value="Genomic_DNA"/>
</dbReference>
<dbReference type="InterPro" id="IPR034530">
    <property type="entry name" value="HpnP-like"/>
</dbReference>
<dbReference type="RefSeq" id="WP_152716513.1">
    <property type="nucleotide sequence ID" value="NZ_VOSJ01000270.1"/>
</dbReference>
<keyword evidence="2" id="KW-0949">S-adenosyl-L-methionine</keyword>
<dbReference type="Proteomes" id="UP000403266">
    <property type="component" value="Unassembled WGS sequence"/>
</dbReference>
<sequence>MADIVLINPKFETSFWGLEYALDLLGVKANLPVAALPLLAALTPAEHRIELIDENVRPIDYDRCARADIVGVTGMSVQRFHMREIIAELKQRGCFVVVGGPWVTVQEDYFGSDVDVIFIGEAETTWPQFLADWSAGQQARRYEQAHRTDVTQLPVPRHDLLNMRDYAFGSVQFSRGCPFTCEFCDIIVTFGRKPRLKTSPQIIAELDCLWRRHGMSTVFIVDDNLIGNKREIKAVLRDLLAWQQTNGFPLMFFTEASIDLADDPELLALMSAVNIRIVFVGVETPNEASLRETKKLQNLRQGGSIVDKIHCIQDAGLEVWSGQIVGFDHDGPDIFDRQIAFIQEARIITTMVGMLSAIPKTPLHARLAREGRLDEVDNPPSGTNVIPLRLDRDQLRRGHLRVMQALYAPEAYCERVRHLYLHGPLASLEHWPKRPWPAHLRQSLAALVQSAVIVLRLESRVRDRALRQAYRMMIKEALHRRSPLLLQILTIKCAMHYHAACLVKEMAASQHGINTF</sequence>
<dbReference type="SFLD" id="SFLDF00303">
    <property type="entry name" value="hopanoid_C2-methyltransferase"/>
    <property type="match status" value="1"/>
</dbReference>
<keyword evidence="3" id="KW-0479">Metal-binding</keyword>
<feature type="domain" description="Radical SAM core" evidence="7">
    <location>
        <begin position="163"/>
        <end position="389"/>
    </location>
</feature>
<dbReference type="InterPro" id="IPR023404">
    <property type="entry name" value="rSAM_horseshoe"/>
</dbReference>
<dbReference type="SFLD" id="SFLDG01123">
    <property type="entry name" value="methyltransferase_(Class_B)"/>
    <property type="match status" value="1"/>
</dbReference>
<proteinExistence type="predicted"/>
<dbReference type="InterPro" id="IPR006638">
    <property type="entry name" value="Elp3/MiaA/NifB-like_rSAM"/>
</dbReference>
<evidence type="ECO:0000259" key="7">
    <source>
        <dbReference type="PROSITE" id="PS51918"/>
    </source>
</evidence>
<dbReference type="OrthoDB" id="9801424at2"/>
<dbReference type="InterPro" id="IPR034466">
    <property type="entry name" value="Methyltransferase_Class_B"/>
</dbReference>
<evidence type="ECO:0000256" key="4">
    <source>
        <dbReference type="ARBA" id="ARBA00023004"/>
    </source>
</evidence>
<dbReference type="Gene3D" id="3.80.30.20">
    <property type="entry name" value="tm_1862 like domain"/>
    <property type="match status" value="1"/>
</dbReference>
<reference evidence="8 9" key="1">
    <citation type="journal article" date="2019" name="Syst. Appl. Microbiol.">
        <title>Microvirga tunisiensis sp. nov., a root nodule symbiotic bacterium isolated from Lupinus micranthus and L. luteus grown in Northern Tunisia.</title>
        <authorList>
            <person name="Msaddak A."/>
            <person name="Rejili M."/>
            <person name="Duran D."/>
            <person name="Mars M."/>
            <person name="Palacios J.M."/>
            <person name="Ruiz-Argueso T."/>
            <person name="Rey L."/>
            <person name="Imperial J."/>
        </authorList>
    </citation>
    <scope>NUCLEOTIDE SEQUENCE [LARGE SCALE GENOMIC DNA]</scope>
    <source>
        <strain evidence="8 9">Lmie10</strain>
    </source>
</reference>
<dbReference type="PANTHER" id="PTHR43409:SF3">
    <property type="entry name" value="HYPOTHETICAL METHYLTRANSFERASE"/>
    <property type="match status" value="1"/>
</dbReference>
<dbReference type="SMART" id="SM00729">
    <property type="entry name" value="Elp3"/>
    <property type="match status" value="1"/>
</dbReference>
<dbReference type="GO" id="GO:0046872">
    <property type="term" value="F:metal ion binding"/>
    <property type="evidence" value="ECO:0007669"/>
    <property type="project" value="UniProtKB-KW"/>
</dbReference>
<comment type="caution">
    <text evidence="8">The sequence shown here is derived from an EMBL/GenBank/DDBJ whole genome shotgun (WGS) entry which is preliminary data.</text>
</comment>
<dbReference type="SFLD" id="SFLDS00029">
    <property type="entry name" value="Radical_SAM"/>
    <property type="match status" value="1"/>
</dbReference>
<dbReference type="Pfam" id="PF04055">
    <property type="entry name" value="Radical_SAM"/>
    <property type="match status" value="1"/>
</dbReference>
<dbReference type="GO" id="GO:0051539">
    <property type="term" value="F:4 iron, 4 sulfur cluster binding"/>
    <property type="evidence" value="ECO:0007669"/>
    <property type="project" value="UniProtKB-KW"/>
</dbReference>
<dbReference type="SUPFAM" id="SSF102114">
    <property type="entry name" value="Radical SAM enzymes"/>
    <property type="match status" value="1"/>
</dbReference>
<dbReference type="PROSITE" id="PS51332">
    <property type="entry name" value="B12_BINDING"/>
    <property type="match status" value="1"/>
</dbReference>
<keyword evidence="5" id="KW-0411">Iron-sulfur</keyword>
<dbReference type="InterPro" id="IPR051198">
    <property type="entry name" value="BchE-like"/>
</dbReference>
<dbReference type="InterPro" id="IPR025274">
    <property type="entry name" value="DUF4070"/>
</dbReference>
<accession>A0A5N7MRN8</accession>
<name>A0A5N7MRN8_9HYPH</name>
<evidence type="ECO:0000259" key="6">
    <source>
        <dbReference type="PROSITE" id="PS51332"/>
    </source>
</evidence>
<evidence type="ECO:0000313" key="9">
    <source>
        <dbReference type="Proteomes" id="UP000403266"/>
    </source>
</evidence>
<evidence type="ECO:0000313" key="8">
    <source>
        <dbReference type="EMBL" id="MPR29623.1"/>
    </source>
</evidence>
<dbReference type="InterPro" id="IPR007197">
    <property type="entry name" value="rSAM"/>
</dbReference>
<dbReference type="GO" id="GO:0003824">
    <property type="term" value="F:catalytic activity"/>
    <property type="evidence" value="ECO:0007669"/>
    <property type="project" value="InterPro"/>
</dbReference>
<feature type="domain" description="B12-binding" evidence="6">
    <location>
        <begin position="1"/>
        <end position="140"/>
    </location>
</feature>
<dbReference type="Pfam" id="PF13282">
    <property type="entry name" value="DUF4070"/>
    <property type="match status" value="1"/>
</dbReference>
<evidence type="ECO:0000256" key="3">
    <source>
        <dbReference type="ARBA" id="ARBA00022723"/>
    </source>
</evidence>
<dbReference type="GO" id="GO:0031419">
    <property type="term" value="F:cobalamin binding"/>
    <property type="evidence" value="ECO:0007669"/>
    <property type="project" value="InterPro"/>
</dbReference>
<comment type="cofactor">
    <cofactor evidence="1">
        <name>[4Fe-4S] cluster</name>
        <dbReference type="ChEBI" id="CHEBI:49883"/>
    </cofactor>
</comment>